<evidence type="ECO:0000313" key="5">
    <source>
        <dbReference type="EMBL" id="KAK7355263.1"/>
    </source>
</evidence>
<keyword evidence="6" id="KW-1185">Reference proteome</keyword>
<dbReference type="EMBL" id="JAYMYR010000006">
    <property type="protein sequence ID" value="KAK7355263.1"/>
    <property type="molecule type" value="Genomic_DNA"/>
</dbReference>
<evidence type="ECO:0000256" key="2">
    <source>
        <dbReference type="ARBA" id="ARBA00023242"/>
    </source>
</evidence>
<dbReference type="Proteomes" id="UP001374584">
    <property type="component" value="Unassembled WGS sequence"/>
</dbReference>
<dbReference type="Gene3D" id="3.40.640.10">
    <property type="entry name" value="Type I PLP-dependent aspartate aminotransferase-like (Major domain)"/>
    <property type="match status" value="1"/>
</dbReference>
<dbReference type="Gene3D" id="1.10.10.60">
    <property type="entry name" value="Homeodomain-like"/>
    <property type="match status" value="1"/>
</dbReference>
<reference evidence="5 6" key="1">
    <citation type="submission" date="2024-01" db="EMBL/GenBank/DDBJ databases">
        <title>The genomes of 5 underutilized Papilionoideae crops provide insights into root nodulation and disease resistanc.</title>
        <authorList>
            <person name="Jiang F."/>
        </authorList>
    </citation>
    <scope>NUCLEOTIDE SEQUENCE [LARGE SCALE GENOMIC DNA]</scope>
    <source>
        <strain evidence="5">JINMINGXINNONG_FW02</strain>
        <tissue evidence="5">Leaves</tissue>
    </source>
</reference>
<feature type="domain" description="Myb-like" evidence="3">
    <location>
        <begin position="146"/>
        <end position="189"/>
    </location>
</feature>
<dbReference type="InterPro" id="IPR015424">
    <property type="entry name" value="PyrdxlP-dep_Trfase"/>
</dbReference>
<dbReference type="InterPro" id="IPR009057">
    <property type="entry name" value="Homeodomain-like_sf"/>
</dbReference>
<dbReference type="AlphaFoldDB" id="A0AAN9R626"/>
<evidence type="ECO:0000313" key="6">
    <source>
        <dbReference type="Proteomes" id="UP001374584"/>
    </source>
</evidence>
<dbReference type="InterPro" id="IPR053106">
    <property type="entry name" value="Plant_Male-Germline_Reg_TFs"/>
</dbReference>
<name>A0AAN9R626_PHACN</name>
<dbReference type="PANTHER" id="PTHR47996">
    <property type="entry name" value="TRANSCRIPTION FACTOR DUO1"/>
    <property type="match status" value="1"/>
</dbReference>
<dbReference type="SUPFAM" id="SSF53383">
    <property type="entry name" value="PLP-dependent transferases"/>
    <property type="match status" value="1"/>
</dbReference>
<keyword evidence="2" id="KW-0539">Nucleus</keyword>
<dbReference type="SUPFAM" id="SSF46689">
    <property type="entry name" value="Homeodomain-like"/>
    <property type="match status" value="1"/>
</dbReference>
<evidence type="ECO:0000256" key="1">
    <source>
        <dbReference type="ARBA" id="ARBA00004123"/>
    </source>
</evidence>
<sequence length="258" mass="28849">MANGGKRERDSGAGGVLRCGSDLVYLDHAGATLYSDLQMESVFNDLTINVYGYPYSQRDSSSATLDIVKNACQYGQWMVLIDAAKRCATVLPDLSKYRADFVAISFYKPIGLGALIVQNGTLDDTVFVMGDFCDPRGKFEMYSGCKFTAEEERLVIELQAQFGNKWAKIAMYLAGRTGNDVKNLWSSRRKRLERMLQKPPTLKLQKNKGKTPLTQLLVDKAPCSSNEVEENLSYPTSYMGNTDVFEIIKLPDLIKPNY</sequence>
<dbReference type="InterPro" id="IPR015421">
    <property type="entry name" value="PyrdxlP-dep_Trfase_major"/>
</dbReference>
<dbReference type="PROSITE" id="PS51294">
    <property type="entry name" value="HTH_MYB"/>
    <property type="match status" value="1"/>
</dbReference>
<evidence type="ECO:0008006" key="7">
    <source>
        <dbReference type="Google" id="ProtNLM"/>
    </source>
</evidence>
<protein>
    <recommendedName>
        <fullName evidence="7">HTH myb-type domain-containing protein</fullName>
    </recommendedName>
</protein>
<dbReference type="PROSITE" id="PS50090">
    <property type="entry name" value="MYB_LIKE"/>
    <property type="match status" value="1"/>
</dbReference>
<dbReference type="FunFam" id="1.10.10.60:FF:000351">
    <property type="entry name" value="Transcription factor GAMYB"/>
    <property type="match status" value="1"/>
</dbReference>
<comment type="subcellular location">
    <subcellularLocation>
        <location evidence="1">Nucleus</location>
    </subcellularLocation>
</comment>
<dbReference type="CDD" id="cd00167">
    <property type="entry name" value="SANT"/>
    <property type="match status" value="1"/>
</dbReference>
<evidence type="ECO:0000259" key="4">
    <source>
        <dbReference type="PROSITE" id="PS51294"/>
    </source>
</evidence>
<proteinExistence type="predicted"/>
<dbReference type="InterPro" id="IPR017930">
    <property type="entry name" value="Myb_dom"/>
</dbReference>
<organism evidence="5 6">
    <name type="scientific">Phaseolus coccineus</name>
    <name type="common">Scarlet runner bean</name>
    <name type="synonym">Phaseolus multiflorus</name>
    <dbReference type="NCBI Taxonomy" id="3886"/>
    <lineage>
        <taxon>Eukaryota</taxon>
        <taxon>Viridiplantae</taxon>
        <taxon>Streptophyta</taxon>
        <taxon>Embryophyta</taxon>
        <taxon>Tracheophyta</taxon>
        <taxon>Spermatophyta</taxon>
        <taxon>Magnoliopsida</taxon>
        <taxon>eudicotyledons</taxon>
        <taxon>Gunneridae</taxon>
        <taxon>Pentapetalae</taxon>
        <taxon>rosids</taxon>
        <taxon>fabids</taxon>
        <taxon>Fabales</taxon>
        <taxon>Fabaceae</taxon>
        <taxon>Papilionoideae</taxon>
        <taxon>50 kb inversion clade</taxon>
        <taxon>NPAAA clade</taxon>
        <taxon>indigoferoid/millettioid clade</taxon>
        <taxon>Phaseoleae</taxon>
        <taxon>Phaseolus</taxon>
    </lineage>
</organism>
<accession>A0AAN9R626</accession>
<dbReference type="GO" id="GO:0005634">
    <property type="term" value="C:nucleus"/>
    <property type="evidence" value="ECO:0007669"/>
    <property type="project" value="UniProtKB-SubCell"/>
</dbReference>
<evidence type="ECO:0000259" key="3">
    <source>
        <dbReference type="PROSITE" id="PS50090"/>
    </source>
</evidence>
<gene>
    <name evidence="5" type="ORF">VNO80_14514</name>
</gene>
<dbReference type="PANTHER" id="PTHR47996:SF1">
    <property type="entry name" value="MYB TRANSCRIPTION FACTOR"/>
    <property type="match status" value="1"/>
</dbReference>
<dbReference type="Pfam" id="PF00249">
    <property type="entry name" value="Myb_DNA-binding"/>
    <property type="match status" value="1"/>
</dbReference>
<comment type="caution">
    <text evidence="5">The sequence shown here is derived from an EMBL/GenBank/DDBJ whole genome shotgun (WGS) entry which is preliminary data.</text>
</comment>
<dbReference type="SMART" id="SM00717">
    <property type="entry name" value="SANT"/>
    <property type="match status" value="1"/>
</dbReference>
<feature type="domain" description="HTH myb-type" evidence="4">
    <location>
        <begin position="145"/>
        <end position="193"/>
    </location>
</feature>
<dbReference type="InterPro" id="IPR001005">
    <property type="entry name" value="SANT/Myb"/>
</dbReference>